<protein>
    <submittedName>
        <fullName evidence="2">Uncharacterized protein</fullName>
    </submittedName>
</protein>
<dbReference type="EMBL" id="VYZN01000042">
    <property type="protein sequence ID" value="KAE9530754.1"/>
    <property type="molecule type" value="Genomic_DNA"/>
</dbReference>
<evidence type="ECO:0000313" key="2">
    <source>
        <dbReference type="EMBL" id="KAE9530754.1"/>
    </source>
</evidence>
<gene>
    <name evidence="2" type="ORF">AGLY_011216</name>
</gene>
<dbReference type="Proteomes" id="UP000475862">
    <property type="component" value="Unassembled WGS sequence"/>
</dbReference>
<proteinExistence type="predicted"/>
<evidence type="ECO:0000256" key="1">
    <source>
        <dbReference type="SAM" id="Phobius"/>
    </source>
</evidence>
<keyword evidence="1" id="KW-0812">Transmembrane</keyword>
<comment type="caution">
    <text evidence="2">The sequence shown here is derived from an EMBL/GenBank/DDBJ whole genome shotgun (WGS) entry which is preliminary data.</text>
</comment>
<reference evidence="2 3" key="1">
    <citation type="submission" date="2019-08" db="EMBL/GenBank/DDBJ databases">
        <title>The genome of the soybean aphid Biotype 1, its phylome, world population structure and adaptation to the North American continent.</title>
        <authorList>
            <person name="Giordano R."/>
            <person name="Donthu R.K."/>
            <person name="Hernandez A.G."/>
            <person name="Wright C.L."/>
            <person name="Zimin A.V."/>
        </authorList>
    </citation>
    <scope>NUCLEOTIDE SEQUENCE [LARGE SCALE GENOMIC DNA]</scope>
    <source>
        <tissue evidence="2">Whole aphids</tissue>
    </source>
</reference>
<accession>A0A6G0TE53</accession>
<keyword evidence="3" id="KW-1185">Reference proteome</keyword>
<name>A0A6G0TE53_APHGL</name>
<dbReference type="AlphaFoldDB" id="A0A6G0TE53"/>
<keyword evidence="1" id="KW-1133">Transmembrane helix</keyword>
<keyword evidence="1" id="KW-0472">Membrane</keyword>
<organism evidence="2 3">
    <name type="scientific">Aphis glycines</name>
    <name type="common">Soybean aphid</name>
    <dbReference type="NCBI Taxonomy" id="307491"/>
    <lineage>
        <taxon>Eukaryota</taxon>
        <taxon>Metazoa</taxon>
        <taxon>Ecdysozoa</taxon>
        <taxon>Arthropoda</taxon>
        <taxon>Hexapoda</taxon>
        <taxon>Insecta</taxon>
        <taxon>Pterygota</taxon>
        <taxon>Neoptera</taxon>
        <taxon>Paraneoptera</taxon>
        <taxon>Hemiptera</taxon>
        <taxon>Sternorrhyncha</taxon>
        <taxon>Aphidomorpha</taxon>
        <taxon>Aphidoidea</taxon>
        <taxon>Aphididae</taxon>
        <taxon>Aphidini</taxon>
        <taxon>Aphis</taxon>
        <taxon>Aphis</taxon>
    </lineage>
</organism>
<feature type="transmembrane region" description="Helical" evidence="1">
    <location>
        <begin position="43"/>
        <end position="64"/>
    </location>
</feature>
<evidence type="ECO:0000313" key="3">
    <source>
        <dbReference type="Proteomes" id="UP000475862"/>
    </source>
</evidence>
<sequence length="232" mass="27343">MLRKKKVVNTWRANILKLEKSNIAVISQNPVLKTFYERDLVVINIRSIGFSSLTYCLFILSVFLRRSHLSMWLYNNRTKTIFCLAILNFHIICEWKYLRRNENLKIRNVMSYNGVDAGINSINPILYYIQFSISCRDDDIMNLNNNAVVTKNRYQKQNKYSIRYRKDVSKQGNLNCKIAVKSRQQIVKMHNLAHNVPVLNSPSSFVYNQFGTYGTTYNQVCQKVFKFEKKQI</sequence>